<name>A0A1J3GD91_NOCCA</name>
<dbReference type="InterPro" id="IPR045009">
    <property type="entry name" value="CASPL-5"/>
</dbReference>
<feature type="transmembrane region" description="Helical" evidence="8">
    <location>
        <begin position="40"/>
        <end position="63"/>
    </location>
</feature>
<feature type="domain" description="Casparian strip membrane protein" evidence="9">
    <location>
        <begin position="7"/>
        <end position="136"/>
    </location>
</feature>
<gene>
    <name evidence="10" type="ORF">LC_TR8298_c0_g1_i1_g.29039</name>
    <name evidence="11" type="ORF">LE_TR20387_c0_g1_i1_g.64892</name>
</gene>
<evidence type="ECO:0000256" key="4">
    <source>
        <dbReference type="ARBA" id="ARBA00022475"/>
    </source>
</evidence>
<comment type="subunit">
    <text evidence="3 8">Homodimer and heterodimers.</text>
</comment>
<evidence type="ECO:0000256" key="7">
    <source>
        <dbReference type="ARBA" id="ARBA00023136"/>
    </source>
</evidence>
<proteinExistence type="inferred from homology"/>
<evidence type="ECO:0000259" key="9">
    <source>
        <dbReference type="Pfam" id="PF04535"/>
    </source>
</evidence>
<comment type="caution">
    <text evidence="8">Lacks conserved residue(s) required for the propagation of feature annotation.</text>
</comment>
<comment type="subcellular location">
    <subcellularLocation>
        <location evidence="1 8">Cell membrane</location>
        <topology evidence="1 8">Multi-pass membrane protein</topology>
    </subcellularLocation>
</comment>
<keyword evidence="5 8" id="KW-0812">Transmembrane</keyword>
<keyword evidence="7 8" id="KW-0472">Membrane</keyword>
<evidence type="ECO:0000256" key="2">
    <source>
        <dbReference type="ARBA" id="ARBA00007651"/>
    </source>
</evidence>
<protein>
    <recommendedName>
        <fullName evidence="8">CASP-like protein</fullName>
    </recommendedName>
</protein>
<dbReference type="EMBL" id="GEVK01000612">
    <property type="protein sequence ID" value="JAU52220.1"/>
    <property type="molecule type" value="Transcribed_RNA"/>
</dbReference>
<dbReference type="AlphaFoldDB" id="A0A1J3GD91"/>
<evidence type="ECO:0000256" key="8">
    <source>
        <dbReference type="RuleBase" id="RU361233"/>
    </source>
</evidence>
<evidence type="ECO:0000313" key="11">
    <source>
        <dbReference type="EMBL" id="JAU70205.1"/>
    </source>
</evidence>
<evidence type="ECO:0000256" key="1">
    <source>
        <dbReference type="ARBA" id="ARBA00004651"/>
    </source>
</evidence>
<reference evidence="10" key="1">
    <citation type="submission" date="2016-07" db="EMBL/GenBank/DDBJ databases">
        <title>De novo transcriptome assembly of four accessions of the metal hyperaccumulator plant Noccaea caerulescens.</title>
        <authorList>
            <person name="Blande D."/>
            <person name="Halimaa P."/>
            <person name="Tervahauta A.I."/>
            <person name="Aarts M.G."/>
            <person name="Karenlampi S.O."/>
        </authorList>
    </citation>
    <scope>NUCLEOTIDE SEQUENCE</scope>
</reference>
<feature type="transmembrane region" description="Helical" evidence="8">
    <location>
        <begin position="128"/>
        <end position="150"/>
    </location>
</feature>
<evidence type="ECO:0000256" key="6">
    <source>
        <dbReference type="ARBA" id="ARBA00022989"/>
    </source>
</evidence>
<dbReference type="PANTHER" id="PTHR32021:SF5">
    <property type="entry name" value="CASP-LIKE PROTEIN 5B3"/>
    <property type="match status" value="1"/>
</dbReference>
<dbReference type="InterPro" id="IPR006702">
    <property type="entry name" value="CASP_dom"/>
</dbReference>
<dbReference type="GO" id="GO:0005886">
    <property type="term" value="C:plasma membrane"/>
    <property type="evidence" value="ECO:0007669"/>
    <property type="project" value="UniProtKB-SubCell"/>
</dbReference>
<dbReference type="Pfam" id="PF04535">
    <property type="entry name" value="CASP_dom"/>
    <property type="match status" value="1"/>
</dbReference>
<accession>A0A1J3GD91</accession>
<keyword evidence="4 8" id="KW-1003">Cell membrane</keyword>
<dbReference type="EMBL" id="GEVL01007136">
    <property type="protein sequence ID" value="JAU70205.1"/>
    <property type="molecule type" value="Transcribed_RNA"/>
</dbReference>
<evidence type="ECO:0000256" key="5">
    <source>
        <dbReference type="ARBA" id="ARBA00022692"/>
    </source>
</evidence>
<comment type="similarity">
    <text evidence="2 8">Belongs to the Casparian strip membrane proteins (CASP) family.</text>
</comment>
<dbReference type="PANTHER" id="PTHR32021">
    <property type="entry name" value="CASP-LIKE PROTEIN 5B3"/>
    <property type="match status" value="1"/>
</dbReference>
<organism evidence="10">
    <name type="scientific">Noccaea caerulescens</name>
    <name type="common">Alpine penny-cress</name>
    <name type="synonym">Thlaspi caerulescens</name>
    <dbReference type="NCBI Taxonomy" id="107243"/>
    <lineage>
        <taxon>Eukaryota</taxon>
        <taxon>Viridiplantae</taxon>
        <taxon>Streptophyta</taxon>
        <taxon>Embryophyta</taxon>
        <taxon>Tracheophyta</taxon>
        <taxon>Spermatophyta</taxon>
        <taxon>Magnoliopsida</taxon>
        <taxon>eudicotyledons</taxon>
        <taxon>Gunneridae</taxon>
        <taxon>Pentapetalae</taxon>
        <taxon>rosids</taxon>
        <taxon>malvids</taxon>
        <taxon>Brassicales</taxon>
        <taxon>Brassicaceae</taxon>
        <taxon>Coluteocarpeae</taxon>
        <taxon>Noccaea</taxon>
    </lineage>
</organism>
<sequence length="152" mass="16095">MIDIPGTPGTLTGLLLRISQCVLAAGSISYMVTSGGFFSFTAFCYLIAAMGLQLLWSFGLAILDTFALVRKKTLLSPVLISLFVVGDWVTATLSLAGASSSAGIVVLYFGDLGSCSFEAQCWRYQLSVALAFLCWITIAVSSLTTLWLLASG</sequence>
<keyword evidence="6 8" id="KW-1133">Transmembrane helix</keyword>
<feature type="transmembrane region" description="Helical" evidence="8">
    <location>
        <begin position="75"/>
        <end position="108"/>
    </location>
</feature>
<evidence type="ECO:0000313" key="10">
    <source>
        <dbReference type="EMBL" id="JAU52220.1"/>
    </source>
</evidence>
<evidence type="ECO:0000256" key="3">
    <source>
        <dbReference type="ARBA" id="ARBA00011489"/>
    </source>
</evidence>